<dbReference type="EMBL" id="WTYM01000031">
    <property type="protein sequence ID" value="MXO58990.1"/>
    <property type="molecule type" value="Genomic_DNA"/>
</dbReference>
<evidence type="ECO:0000313" key="5">
    <source>
        <dbReference type="EMBL" id="MXO58990.1"/>
    </source>
</evidence>
<reference evidence="5 6" key="1">
    <citation type="submission" date="2019-12" db="EMBL/GenBank/DDBJ databases">
        <title>Genomic-based taxomic classification of the family Erythrobacteraceae.</title>
        <authorList>
            <person name="Xu L."/>
        </authorList>
    </citation>
    <scope>NUCLEOTIDE SEQUENCE [LARGE SCALE GENOMIC DNA]</scope>
    <source>
        <strain evidence="5 6">MCCC 1K01500</strain>
    </source>
</reference>
<sequence length="539" mass="58533">MKRILLALAAAAALGSCVADAPPEQVAAVRHDRPNILLIIADDIGMDGMTGMYPGLIDELTERYGPSGFNNPEYRRIAGHPASTPVMDAFARQSMTFSQAWAEPFCSPTRASLLTGLNASRHRVQTYADALDQHHDSFVRMLHDAGYRTGVFGKWHMAGLPAAPNSGGKDYPGMKPKEAGFERFEGNMHAALRTYWDYEIHEQDDATAPDEFRTTGERTASLPGIAPTTFAGVVKTADAIDWIRAQEKADPNRPWFAWVAFNLSHATIVQRPSAMMIPNADTLDAKTRAEVEACGGKFGTMETGDCSGETQFRAMTNAMDTLIGHLLSAIDDPDTYVIFVGDNGTPMYGRPMLDFIDNMYITRKDRGKGSAYQGGALVPMAIRGPGVKSGTSSGQITHVVDLFSTILDMAGLPVPQKVADETGARTMALDGRSLFPILTGKASANRDPWSDFVVTESTNLMVDSIKVVGIRNAKYKLTCTKEAAACEFYDIAGDPLEQYPLRKPASCTAYTALPKSDPAWNYCRMMDEVRGGSILGQDA</sequence>
<dbReference type="Pfam" id="PF00884">
    <property type="entry name" value="Sulfatase"/>
    <property type="match status" value="1"/>
</dbReference>
<evidence type="ECO:0000313" key="6">
    <source>
        <dbReference type="Proteomes" id="UP000433652"/>
    </source>
</evidence>
<dbReference type="InterPro" id="IPR050738">
    <property type="entry name" value="Sulfatase"/>
</dbReference>
<evidence type="ECO:0000256" key="1">
    <source>
        <dbReference type="ARBA" id="ARBA00008779"/>
    </source>
</evidence>
<organism evidence="5 6">
    <name type="scientific">Croceibacterium salegens</name>
    <dbReference type="NCBI Taxonomy" id="1737568"/>
    <lineage>
        <taxon>Bacteria</taxon>
        <taxon>Pseudomonadati</taxon>
        <taxon>Pseudomonadota</taxon>
        <taxon>Alphaproteobacteria</taxon>
        <taxon>Sphingomonadales</taxon>
        <taxon>Erythrobacteraceae</taxon>
        <taxon>Croceibacterium</taxon>
    </lineage>
</organism>
<name>A0A6I4SVB6_9SPHN</name>
<dbReference type="OrthoDB" id="9795675at2"/>
<keyword evidence="3" id="KW-0732">Signal</keyword>
<keyword evidence="5" id="KW-0808">Transferase</keyword>
<dbReference type="PANTHER" id="PTHR42693">
    <property type="entry name" value="ARYLSULFATASE FAMILY MEMBER"/>
    <property type="match status" value="1"/>
</dbReference>
<keyword evidence="6" id="KW-1185">Reference proteome</keyword>
<dbReference type="Gene3D" id="3.40.720.10">
    <property type="entry name" value="Alkaline Phosphatase, subunit A"/>
    <property type="match status" value="1"/>
</dbReference>
<dbReference type="AlphaFoldDB" id="A0A6I4SVB6"/>
<proteinExistence type="inferred from homology"/>
<accession>A0A6I4SVB6</accession>
<dbReference type="PANTHER" id="PTHR42693:SF53">
    <property type="entry name" value="ENDO-4-O-SULFATASE"/>
    <property type="match status" value="1"/>
</dbReference>
<comment type="similarity">
    <text evidence="1">Belongs to the sulfatase family.</text>
</comment>
<gene>
    <name evidence="5" type="ORF">GRI89_05495</name>
</gene>
<dbReference type="SUPFAM" id="SSF53649">
    <property type="entry name" value="Alkaline phosphatase-like"/>
    <property type="match status" value="1"/>
</dbReference>
<comment type="caution">
    <text evidence="5">The sequence shown here is derived from an EMBL/GenBank/DDBJ whole genome shotgun (WGS) entry which is preliminary data.</text>
</comment>
<dbReference type="InterPro" id="IPR017850">
    <property type="entry name" value="Alkaline_phosphatase_core_sf"/>
</dbReference>
<dbReference type="GO" id="GO:0004065">
    <property type="term" value="F:arylsulfatase activity"/>
    <property type="evidence" value="ECO:0007669"/>
    <property type="project" value="TreeGrafter"/>
</dbReference>
<keyword evidence="2 5" id="KW-0378">Hydrolase</keyword>
<dbReference type="Proteomes" id="UP000433652">
    <property type="component" value="Unassembled WGS sequence"/>
</dbReference>
<dbReference type="RefSeq" id="WP_159793028.1">
    <property type="nucleotide sequence ID" value="NZ_WTYM01000031.1"/>
</dbReference>
<feature type="signal peptide" evidence="3">
    <location>
        <begin position="1"/>
        <end position="21"/>
    </location>
</feature>
<dbReference type="InterPro" id="IPR000917">
    <property type="entry name" value="Sulfatase_N"/>
</dbReference>
<evidence type="ECO:0000256" key="3">
    <source>
        <dbReference type="SAM" id="SignalP"/>
    </source>
</evidence>
<feature type="domain" description="Sulfatase N-terminal" evidence="4">
    <location>
        <begin position="34"/>
        <end position="411"/>
    </location>
</feature>
<dbReference type="PROSITE" id="PS51257">
    <property type="entry name" value="PROKAR_LIPOPROTEIN"/>
    <property type="match status" value="1"/>
</dbReference>
<evidence type="ECO:0000259" key="4">
    <source>
        <dbReference type="Pfam" id="PF00884"/>
    </source>
</evidence>
<feature type="chain" id="PRO_5026010394" evidence="3">
    <location>
        <begin position="22"/>
        <end position="539"/>
    </location>
</feature>
<evidence type="ECO:0000256" key="2">
    <source>
        <dbReference type="ARBA" id="ARBA00022801"/>
    </source>
</evidence>
<protein>
    <submittedName>
        <fullName evidence="5">Sulfatase-like hydrolase/transferase</fullName>
    </submittedName>
</protein>
<dbReference type="GO" id="GO:0016740">
    <property type="term" value="F:transferase activity"/>
    <property type="evidence" value="ECO:0007669"/>
    <property type="project" value="UniProtKB-KW"/>
</dbReference>